<sequence>MHLVAVLMTLFCVTPSTSATDISIFSAQVFAIPIVPSYFNWTSDDGRNEYRYEASLLGMPDLPSWIHYTYSRETHRGYLYGVPPRNQKSFKLEIIALNKKTYETRDKVLEVIVTENDSVSKYQIQLKVNNWNVEDMFDRNRTETLFEVFRKNIWKNATDLQLTFLASADELGARNPLKPGGEIGTVLRLGSLTPFSSNLQNLEKEIQPVMKKFSTCDFKKTSFNRYFGDFMIDWCYFKLIEEDHAGLQQQQQQQRDVSASVKLSPEGQELPERRWSQAQRSQLAPRIFRGQLFASVCLPALLLLLIVAFISATLCLQHEHFISSNGKRGSPLLIDSSGTNGVQMIQYAITSDSRGTLRSLSATQHSSSPTLDESQSINRSPRNGKDHVNHYLRPNPPPYVGQNN</sequence>
<reference evidence="1" key="1">
    <citation type="submission" date="2023-04" db="EMBL/GenBank/DDBJ databases">
        <title>A chromosome-level genome assembly of the parasitoid wasp Eretmocerus hayati.</title>
        <authorList>
            <person name="Zhong Y."/>
            <person name="Liu S."/>
            <person name="Liu Y."/>
        </authorList>
    </citation>
    <scope>NUCLEOTIDE SEQUENCE</scope>
    <source>
        <strain evidence="1">ZJU_SS_LIU_2023</strain>
    </source>
</reference>
<dbReference type="Proteomes" id="UP001239111">
    <property type="component" value="Chromosome 1"/>
</dbReference>
<protein>
    <submittedName>
        <fullName evidence="1">Uncharacterized protein</fullName>
    </submittedName>
</protein>
<evidence type="ECO:0000313" key="2">
    <source>
        <dbReference type="Proteomes" id="UP001239111"/>
    </source>
</evidence>
<proteinExistence type="predicted"/>
<evidence type="ECO:0000313" key="1">
    <source>
        <dbReference type="EMBL" id="KAJ8686767.1"/>
    </source>
</evidence>
<comment type="caution">
    <text evidence="1">The sequence shown here is derived from an EMBL/GenBank/DDBJ whole genome shotgun (WGS) entry which is preliminary data.</text>
</comment>
<gene>
    <name evidence="1" type="ORF">QAD02_022561</name>
</gene>
<name>A0ACC2PTL4_9HYME</name>
<dbReference type="EMBL" id="CM056741">
    <property type="protein sequence ID" value="KAJ8686767.1"/>
    <property type="molecule type" value="Genomic_DNA"/>
</dbReference>
<accession>A0ACC2PTL4</accession>
<organism evidence="1 2">
    <name type="scientific">Eretmocerus hayati</name>
    <dbReference type="NCBI Taxonomy" id="131215"/>
    <lineage>
        <taxon>Eukaryota</taxon>
        <taxon>Metazoa</taxon>
        <taxon>Ecdysozoa</taxon>
        <taxon>Arthropoda</taxon>
        <taxon>Hexapoda</taxon>
        <taxon>Insecta</taxon>
        <taxon>Pterygota</taxon>
        <taxon>Neoptera</taxon>
        <taxon>Endopterygota</taxon>
        <taxon>Hymenoptera</taxon>
        <taxon>Apocrita</taxon>
        <taxon>Proctotrupomorpha</taxon>
        <taxon>Chalcidoidea</taxon>
        <taxon>Aphelinidae</taxon>
        <taxon>Aphelininae</taxon>
        <taxon>Eretmocerus</taxon>
    </lineage>
</organism>
<keyword evidence="2" id="KW-1185">Reference proteome</keyword>